<reference evidence="1" key="2">
    <citation type="submission" date="2015-07" db="EMBL/GenBank/DDBJ databases">
        <authorList>
            <person name="Noorani M."/>
        </authorList>
    </citation>
    <scope>NUCLEOTIDE SEQUENCE</scope>
    <source>
        <strain evidence="1">Yugu1</strain>
    </source>
</reference>
<dbReference type="EMBL" id="CM003533">
    <property type="protein sequence ID" value="RCV31600.1"/>
    <property type="molecule type" value="Genomic_DNA"/>
</dbReference>
<reference evidence="1" key="1">
    <citation type="journal article" date="2012" name="Nat. Biotechnol.">
        <title>Reference genome sequence of the model plant Setaria.</title>
        <authorList>
            <person name="Bennetzen J.L."/>
            <person name="Schmutz J."/>
            <person name="Wang H."/>
            <person name="Percifield R."/>
            <person name="Hawkins J."/>
            <person name="Pontaroli A.C."/>
            <person name="Estep M."/>
            <person name="Feng L."/>
            <person name="Vaughn J.N."/>
            <person name="Grimwood J."/>
            <person name="Jenkins J."/>
            <person name="Barry K."/>
            <person name="Lindquist E."/>
            <person name="Hellsten U."/>
            <person name="Deshpande S."/>
            <person name="Wang X."/>
            <person name="Wu X."/>
            <person name="Mitros T."/>
            <person name="Triplett J."/>
            <person name="Yang X."/>
            <person name="Ye C.Y."/>
            <person name="Mauro-Herrera M."/>
            <person name="Wang L."/>
            <person name="Li P."/>
            <person name="Sharma M."/>
            <person name="Sharma R."/>
            <person name="Ronald P.C."/>
            <person name="Panaud O."/>
            <person name="Kellogg E.A."/>
            <person name="Brutnell T.P."/>
            <person name="Doust A.N."/>
            <person name="Tuskan G.A."/>
            <person name="Rokhsar D."/>
            <person name="Devos K.M."/>
        </authorList>
    </citation>
    <scope>NUCLEOTIDE SEQUENCE [LARGE SCALE GENOMIC DNA]</scope>
    <source>
        <strain evidence="1">Yugu1</strain>
    </source>
</reference>
<dbReference type="AlphaFoldDB" id="A0A368RPU0"/>
<sequence length="109" mass="12078">MGNCVGAGKRSNSSGGGRYAVDGVTVFGRQHEANLTARNGRVYRFIKIRIMRRRMFLTLTEKDHVTLIVGRGAAGKAARVRLHGGGPGGERRTRHSASIRRTRACSWRW</sequence>
<protein>
    <submittedName>
        <fullName evidence="1">Uncharacterized protein</fullName>
    </submittedName>
</protein>
<name>A0A368RPU0_SETIT</name>
<organism evidence="1">
    <name type="scientific">Setaria italica</name>
    <name type="common">Foxtail millet</name>
    <name type="synonym">Panicum italicum</name>
    <dbReference type="NCBI Taxonomy" id="4555"/>
    <lineage>
        <taxon>Eukaryota</taxon>
        <taxon>Viridiplantae</taxon>
        <taxon>Streptophyta</taxon>
        <taxon>Embryophyta</taxon>
        <taxon>Tracheophyta</taxon>
        <taxon>Spermatophyta</taxon>
        <taxon>Magnoliopsida</taxon>
        <taxon>Liliopsida</taxon>
        <taxon>Poales</taxon>
        <taxon>Poaceae</taxon>
        <taxon>PACMAD clade</taxon>
        <taxon>Panicoideae</taxon>
        <taxon>Panicodae</taxon>
        <taxon>Paniceae</taxon>
        <taxon>Cenchrinae</taxon>
        <taxon>Setaria</taxon>
    </lineage>
</organism>
<gene>
    <name evidence="1" type="ORF">SETIT_6G190700v2</name>
</gene>
<accession>A0A368RPU0</accession>
<proteinExistence type="predicted"/>
<evidence type="ECO:0000313" key="1">
    <source>
        <dbReference type="EMBL" id="RCV31600.1"/>
    </source>
</evidence>